<evidence type="ECO:0000313" key="2">
    <source>
        <dbReference type="Proteomes" id="UP001060085"/>
    </source>
</evidence>
<evidence type="ECO:0000313" key="1">
    <source>
        <dbReference type="EMBL" id="KAI5648853.1"/>
    </source>
</evidence>
<sequence length="264" mass="30420">MVEFLIVSTSSLYNCIMGGSSLNQFQAKISTCELSMDIPMGQEIYMIYGDKKKAQECYFAIVQEVEREEDEYELFVLDQLKPEQTMHIGRALLLALRIKLDELLFEYKDIFAWSSIDCPQRLYRTMDNYPLLKCVNEEDGRYVLCKIHKGICGSHIESRALVTKAMSYSMTRKAQPTVELLQGPVTRAMARRMEEEHQGKIAGFKKMIRDVAWQVIGDQEEDFKRSKTFLWSSVQVKEFKEASLGRLEASKTKKGAISGPYCQR</sequence>
<proteinExistence type="predicted"/>
<keyword evidence="2" id="KW-1185">Reference proteome</keyword>
<reference evidence="2" key="1">
    <citation type="journal article" date="2023" name="Nat. Plants">
        <title>Single-cell RNA sequencing provides a high-resolution roadmap for understanding the multicellular compartmentation of specialized metabolism.</title>
        <authorList>
            <person name="Sun S."/>
            <person name="Shen X."/>
            <person name="Li Y."/>
            <person name="Li Y."/>
            <person name="Wang S."/>
            <person name="Li R."/>
            <person name="Zhang H."/>
            <person name="Shen G."/>
            <person name="Guo B."/>
            <person name="Wei J."/>
            <person name="Xu J."/>
            <person name="St-Pierre B."/>
            <person name="Chen S."/>
            <person name="Sun C."/>
        </authorList>
    </citation>
    <scope>NUCLEOTIDE SEQUENCE [LARGE SCALE GENOMIC DNA]</scope>
</reference>
<organism evidence="1 2">
    <name type="scientific">Catharanthus roseus</name>
    <name type="common">Madagascar periwinkle</name>
    <name type="synonym">Vinca rosea</name>
    <dbReference type="NCBI Taxonomy" id="4058"/>
    <lineage>
        <taxon>Eukaryota</taxon>
        <taxon>Viridiplantae</taxon>
        <taxon>Streptophyta</taxon>
        <taxon>Embryophyta</taxon>
        <taxon>Tracheophyta</taxon>
        <taxon>Spermatophyta</taxon>
        <taxon>Magnoliopsida</taxon>
        <taxon>eudicotyledons</taxon>
        <taxon>Gunneridae</taxon>
        <taxon>Pentapetalae</taxon>
        <taxon>asterids</taxon>
        <taxon>lamiids</taxon>
        <taxon>Gentianales</taxon>
        <taxon>Apocynaceae</taxon>
        <taxon>Rauvolfioideae</taxon>
        <taxon>Vinceae</taxon>
        <taxon>Catharanthinae</taxon>
        <taxon>Catharanthus</taxon>
    </lineage>
</organism>
<dbReference type="Proteomes" id="UP001060085">
    <property type="component" value="Linkage Group LG08"/>
</dbReference>
<accession>A0ACB9ZN24</accession>
<gene>
    <name evidence="1" type="ORF">M9H77_34858</name>
</gene>
<comment type="caution">
    <text evidence="1">The sequence shown here is derived from an EMBL/GenBank/DDBJ whole genome shotgun (WGS) entry which is preliminary data.</text>
</comment>
<name>A0ACB9ZN24_CATRO</name>
<protein>
    <submittedName>
        <fullName evidence="1">Uncharacterized protein</fullName>
    </submittedName>
</protein>
<dbReference type="EMBL" id="CM044708">
    <property type="protein sequence ID" value="KAI5648853.1"/>
    <property type="molecule type" value="Genomic_DNA"/>
</dbReference>